<gene>
    <name evidence="3" type="ORF">BDY21DRAFT_357902</name>
</gene>
<feature type="region of interest" description="Disordered" evidence="2">
    <location>
        <begin position="162"/>
        <end position="202"/>
    </location>
</feature>
<reference evidence="3" key="1">
    <citation type="journal article" date="2020" name="Stud. Mycol.">
        <title>101 Dothideomycetes genomes: a test case for predicting lifestyles and emergence of pathogens.</title>
        <authorList>
            <person name="Haridas S."/>
            <person name="Albert R."/>
            <person name="Binder M."/>
            <person name="Bloem J."/>
            <person name="Labutti K."/>
            <person name="Salamov A."/>
            <person name="Andreopoulos B."/>
            <person name="Baker S."/>
            <person name="Barry K."/>
            <person name="Bills G."/>
            <person name="Bluhm B."/>
            <person name="Cannon C."/>
            <person name="Castanera R."/>
            <person name="Culley D."/>
            <person name="Daum C."/>
            <person name="Ezra D."/>
            <person name="Gonzalez J."/>
            <person name="Henrissat B."/>
            <person name="Kuo A."/>
            <person name="Liang C."/>
            <person name="Lipzen A."/>
            <person name="Lutzoni F."/>
            <person name="Magnuson J."/>
            <person name="Mondo S."/>
            <person name="Nolan M."/>
            <person name="Ohm R."/>
            <person name="Pangilinan J."/>
            <person name="Park H.-J."/>
            <person name="Ramirez L."/>
            <person name="Alfaro M."/>
            <person name="Sun H."/>
            <person name="Tritt A."/>
            <person name="Yoshinaga Y."/>
            <person name="Zwiers L.-H."/>
            <person name="Turgeon B."/>
            <person name="Goodwin S."/>
            <person name="Spatafora J."/>
            <person name="Crous P."/>
            <person name="Grigoriev I."/>
        </authorList>
    </citation>
    <scope>NUCLEOTIDE SEQUENCE</scope>
    <source>
        <strain evidence="3">ATCC 16933</strain>
    </source>
</reference>
<evidence type="ECO:0000313" key="4">
    <source>
        <dbReference type="Proteomes" id="UP000799766"/>
    </source>
</evidence>
<feature type="compositionally biased region" description="Basic residues" evidence="2">
    <location>
        <begin position="173"/>
        <end position="183"/>
    </location>
</feature>
<evidence type="ECO:0000313" key="3">
    <source>
        <dbReference type="EMBL" id="KAF2452921.1"/>
    </source>
</evidence>
<dbReference type="EMBL" id="MU001702">
    <property type="protein sequence ID" value="KAF2452921.1"/>
    <property type="molecule type" value="Genomic_DNA"/>
</dbReference>
<proteinExistence type="predicted"/>
<accession>A0A6A6NMI7</accession>
<name>A0A6A6NMI7_9PEZI</name>
<dbReference type="Gene3D" id="1.20.1270.70">
    <property type="entry name" value="Designed single chain three-helix bundle"/>
    <property type="match status" value="1"/>
</dbReference>
<feature type="coiled-coil region" evidence="1">
    <location>
        <begin position="45"/>
        <end position="101"/>
    </location>
</feature>
<dbReference type="Proteomes" id="UP000799766">
    <property type="component" value="Unassembled WGS sequence"/>
</dbReference>
<sequence length="202" mass="23135">MAAPDAYARPDFAILNRATRDIGTELSKLANLPVIDEGGRILESIQQLTQAVAQLSGRIDALSNNVDQKINTLSVSVDQRFEALNQKIDQMDQRNRRMLKALRVQSTQDILLAFCTLTCRATQRLQQQSPHLERDRTAPRYQPYAPTHTVDERAYSWLPPEGRQYHVHEQRRYRSRPKSTRAAHRSDPPRKAGTTEELHRVA</sequence>
<organism evidence="3 4">
    <name type="scientific">Lineolata rhizophorae</name>
    <dbReference type="NCBI Taxonomy" id="578093"/>
    <lineage>
        <taxon>Eukaryota</taxon>
        <taxon>Fungi</taxon>
        <taxon>Dikarya</taxon>
        <taxon>Ascomycota</taxon>
        <taxon>Pezizomycotina</taxon>
        <taxon>Dothideomycetes</taxon>
        <taxon>Dothideomycetes incertae sedis</taxon>
        <taxon>Lineolatales</taxon>
        <taxon>Lineolataceae</taxon>
        <taxon>Lineolata</taxon>
    </lineage>
</organism>
<dbReference type="AlphaFoldDB" id="A0A6A6NMI7"/>
<feature type="compositionally biased region" description="Basic and acidic residues" evidence="2">
    <location>
        <begin position="184"/>
        <end position="202"/>
    </location>
</feature>
<evidence type="ECO:0008006" key="5">
    <source>
        <dbReference type="Google" id="ProtNLM"/>
    </source>
</evidence>
<evidence type="ECO:0000256" key="1">
    <source>
        <dbReference type="SAM" id="Coils"/>
    </source>
</evidence>
<keyword evidence="4" id="KW-1185">Reference proteome</keyword>
<evidence type="ECO:0000256" key="2">
    <source>
        <dbReference type="SAM" id="MobiDB-lite"/>
    </source>
</evidence>
<protein>
    <recommendedName>
        <fullName evidence="5">t-SNARE coiled-coil homology domain-containing protein</fullName>
    </recommendedName>
</protein>
<feature type="compositionally biased region" description="Basic and acidic residues" evidence="2">
    <location>
        <begin position="163"/>
        <end position="172"/>
    </location>
</feature>
<feature type="region of interest" description="Disordered" evidence="2">
    <location>
        <begin position="126"/>
        <end position="146"/>
    </location>
</feature>
<dbReference type="OrthoDB" id="3641511at2759"/>
<keyword evidence="1" id="KW-0175">Coiled coil</keyword>